<feature type="region of interest" description="Disordered" evidence="1">
    <location>
        <begin position="1"/>
        <end position="22"/>
    </location>
</feature>
<keyword evidence="4" id="KW-1185">Reference proteome</keyword>
<accession>A0AA51MI89</accession>
<dbReference type="EMBL" id="JAVFKN010000016">
    <property type="protein sequence ID" value="MDQ5769400.1"/>
    <property type="molecule type" value="Genomic_DNA"/>
</dbReference>
<protein>
    <submittedName>
        <fullName evidence="3">BrnT family toxin</fullName>
    </submittedName>
</protein>
<evidence type="ECO:0000313" key="3">
    <source>
        <dbReference type="EMBL" id="WML84979.1"/>
    </source>
</evidence>
<reference evidence="3 4" key="1">
    <citation type="submission" date="2023-08" db="EMBL/GenBank/DDBJ databases">
        <title>New molecular markers tilS and rpoB for phylogenetic and monitoring studies of the genus Thiothrix biodiversity.</title>
        <authorList>
            <person name="Ravin N.V."/>
            <person name="Smolyakov D."/>
            <person name="Markov N.D."/>
            <person name="Beletsky A.V."/>
            <person name="Mardanov A.V."/>
            <person name="Rudenko T.S."/>
            <person name="Grabovich M.Y."/>
        </authorList>
    </citation>
    <scope>NUCLEOTIDE SEQUENCE</scope>
    <source>
        <strain evidence="3">DNT52</strain>
        <strain evidence="2 4">H33</strain>
    </source>
</reference>
<sequence length="96" mass="11065">MSVEWDKEKTNKNNKEKLNEAKHNIRLSDVEPVLYDPMGVTSEDVTAEGEHRFITVGADMFGRVLTVVYTWRGDNIRLISARKATNKEKRHYESGI</sequence>
<proteinExistence type="predicted"/>
<dbReference type="RefSeq" id="WP_308135283.1">
    <property type="nucleotide sequence ID" value="NZ_CP133197.1"/>
</dbReference>
<gene>
    <name evidence="2" type="ORF">RCC75_12720</name>
    <name evidence="3" type="ORF">RCG00_11745</name>
</gene>
<evidence type="ECO:0000313" key="2">
    <source>
        <dbReference type="EMBL" id="MDQ5769400.1"/>
    </source>
</evidence>
<organism evidence="3">
    <name type="scientific">Thiothrix subterranea</name>
    <dbReference type="NCBI Taxonomy" id="2735563"/>
    <lineage>
        <taxon>Bacteria</taxon>
        <taxon>Pseudomonadati</taxon>
        <taxon>Pseudomonadota</taxon>
        <taxon>Gammaproteobacteria</taxon>
        <taxon>Thiotrichales</taxon>
        <taxon>Thiotrichaceae</taxon>
        <taxon>Thiothrix</taxon>
    </lineage>
</organism>
<dbReference type="Proteomes" id="UP001229862">
    <property type="component" value="Chromosome"/>
</dbReference>
<dbReference type="InterPro" id="IPR007460">
    <property type="entry name" value="BrnT_toxin"/>
</dbReference>
<evidence type="ECO:0000256" key="1">
    <source>
        <dbReference type="SAM" id="MobiDB-lite"/>
    </source>
</evidence>
<dbReference type="Gene3D" id="3.10.450.530">
    <property type="entry name" value="Ribonuclease toxin, BrnT, of type II toxin-antitoxin system"/>
    <property type="match status" value="1"/>
</dbReference>
<dbReference type="InterPro" id="IPR038573">
    <property type="entry name" value="BrnT_sf"/>
</dbReference>
<dbReference type="Pfam" id="PF04365">
    <property type="entry name" value="BrnT_toxin"/>
    <property type="match status" value="1"/>
</dbReference>
<dbReference type="EMBL" id="CP133217">
    <property type="protein sequence ID" value="WML84979.1"/>
    <property type="molecule type" value="Genomic_DNA"/>
</dbReference>
<name>A0AA51MI89_9GAMM</name>
<dbReference type="Proteomes" id="UP001223336">
    <property type="component" value="Unassembled WGS sequence"/>
</dbReference>
<dbReference type="AlphaFoldDB" id="A0AA51MI89"/>
<evidence type="ECO:0000313" key="4">
    <source>
        <dbReference type="Proteomes" id="UP001223336"/>
    </source>
</evidence>